<evidence type="ECO:0000313" key="3">
    <source>
        <dbReference type="Proteomes" id="UP000032487"/>
    </source>
</evidence>
<keyword evidence="1" id="KW-0175">Coiled coil</keyword>
<gene>
    <name evidence="2" type="ORF">UF78_13880</name>
</gene>
<feature type="coiled-coil region" evidence="1">
    <location>
        <begin position="133"/>
        <end position="163"/>
    </location>
</feature>
<dbReference type="EMBL" id="JYHV01000025">
    <property type="protein sequence ID" value="KJH80925.1"/>
    <property type="molecule type" value="Genomic_DNA"/>
</dbReference>
<organism evidence="2 3">
    <name type="scientific">Stutzerimonas stutzeri</name>
    <name type="common">Pseudomonas stutzeri</name>
    <dbReference type="NCBI Taxonomy" id="316"/>
    <lineage>
        <taxon>Bacteria</taxon>
        <taxon>Pseudomonadati</taxon>
        <taxon>Pseudomonadota</taxon>
        <taxon>Gammaproteobacteria</taxon>
        <taxon>Pseudomonadales</taxon>
        <taxon>Pseudomonadaceae</taxon>
        <taxon>Stutzerimonas</taxon>
    </lineage>
</organism>
<name>A0A0D9AIR1_STUST</name>
<protein>
    <submittedName>
        <fullName evidence="2">Uncharacterized protein</fullName>
    </submittedName>
</protein>
<evidence type="ECO:0000313" key="2">
    <source>
        <dbReference type="EMBL" id="KJH80925.1"/>
    </source>
</evidence>
<dbReference type="PATRIC" id="fig|316.101.peg.83"/>
<sequence>MTNNTTNTTNQKHVQRPMVFDAQQLAERVEKAKAEYLEGKYEHGAWRYQAAAIESTPTLQMLLELTLKLEKEGRPLFPHAYEASAMPGYYRAYFYRPQAEIDADIAALTVKVEEVYRAEIEAWNASQVELLASQLYEAEKKKAEEAERKKEEKAKAKALEEAQTYFASITNGGN</sequence>
<dbReference type="OrthoDB" id="7021902at2"/>
<proteinExistence type="predicted"/>
<reference evidence="2 3" key="1">
    <citation type="submission" date="2015-02" db="EMBL/GenBank/DDBJ databases">
        <title>Draft genome sequence of Pseudomonas stutzeri NT0128 isolated from wheat (Triticum turgidum) rhizosphere.</title>
        <authorList>
            <person name="Tovi N."/>
            <person name="Frenk S."/>
            <person name="Hadar Y."/>
            <person name="Minz D."/>
        </authorList>
    </citation>
    <scope>NUCLEOTIDE SEQUENCE [LARGE SCALE GENOMIC DNA]</scope>
    <source>
        <strain evidence="2 3">NT0128</strain>
    </source>
</reference>
<dbReference type="Proteomes" id="UP000032487">
    <property type="component" value="Unassembled WGS sequence"/>
</dbReference>
<accession>A0A0D9AIR1</accession>
<comment type="caution">
    <text evidence="2">The sequence shown here is derived from an EMBL/GenBank/DDBJ whole genome shotgun (WGS) entry which is preliminary data.</text>
</comment>
<evidence type="ECO:0000256" key="1">
    <source>
        <dbReference type="SAM" id="Coils"/>
    </source>
</evidence>
<dbReference type="AlphaFoldDB" id="A0A0D9AIR1"/>
<dbReference type="RefSeq" id="WP_045162809.1">
    <property type="nucleotide sequence ID" value="NZ_JYHV01000025.1"/>
</dbReference>